<comment type="caution">
    <text evidence="1">The sequence shown here is derived from an EMBL/GenBank/DDBJ whole genome shotgun (WGS) entry which is preliminary data.</text>
</comment>
<evidence type="ECO:0000313" key="2">
    <source>
        <dbReference type="Proteomes" id="UP000182788"/>
    </source>
</evidence>
<gene>
    <name evidence="1" type="ORF">BAU28_13505</name>
</gene>
<sequence>MDLTKLNKQEQAAVIGTFIAMLGQDLVNERIDKKKLESAIPIFNELEDNTTPKQKREAMNSLLDKTMDGFLKSKE</sequence>
<accession>A0A1J9UTP2</accession>
<dbReference type="AlphaFoldDB" id="A0A1J9UTP2"/>
<evidence type="ECO:0000313" key="1">
    <source>
        <dbReference type="EMBL" id="OJD80074.1"/>
    </source>
</evidence>
<organism evidence="1 2">
    <name type="scientific">Bacillus paramycoides</name>
    <dbReference type="NCBI Taxonomy" id="2026194"/>
    <lineage>
        <taxon>Bacteria</taxon>
        <taxon>Bacillati</taxon>
        <taxon>Bacillota</taxon>
        <taxon>Bacilli</taxon>
        <taxon>Bacillales</taxon>
        <taxon>Bacillaceae</taxon>
        <taxon>Bacillus</taxon>
        <taxon>Bacillus cereus group</taxon>
    </lineage>
</organism>
<proteinExistence type="predicted"/>
<dbReference type="EMBL" id="MAOI01000070">
    <property type="protein sequence ID" value="OJD80074.1"/>
    <property type="molecule type" value="Genomic_DNA"/>
</dbReference>
<dbReference type="Proteomes" id="UP000182788">
    <property type="component" value="Unassembled WGS sequence"/>
</dbReference>
<reference evidence="1 2" key="1">
    <citation type="submission" date="2016-06" db="EMBL/GenBank/DDBJ databases">
        <title>First insights into the genetic diversity and population structure of in the Bacillus cereus group bacteria from diverse marine environments.</title>
        <authorList>
            <person name="Liu Y."/>
            <person name="Lai Q."/>
            <person name="Shao Z."/>
        </authorList>
    </citation>
    <scope>NUCLEOTIDE SEQUENCE [LARGE SCALE GENOMIC DNA]</scope>
    <source>
        <strain evidence="1 2">NH24A2</strain>
    </source>
</reference>
<protein>
    <recommendedName>
        <fullName evidence="3">Phage protein</fullName>
    </recommendedName>
</protein>
<name>A0A1J9UTP2_9BACI</name>
<evidence type="ECO:0008006" key="3">
    <source>
        <dbReference type="Google" id="ProtNLM"/>
    </source>
</evidence>
<dbReference type="GeneID" id="87592559"/>
<dbReference type="RefSeq" id="WP_071718888.1">
    <property type="nucleotide sequence ID" value="NZ_CBCSHB010000002.1"/>
</dbReference>